<reference evidence="5 6" key="1">
    <citation type="submission" date="2021-05" db="EMBL/GenBank/DDBJ databases">
        <title>Roseococcus sp. XZZS9, whole genome shotgun sequencing project.</title>
        <authorList>
            <person name="Zhao G."/>
            <person name="Shen L."/>
        </authorList>
    </citation>
    <scope>NUCLEOTIDE SEQUENCE [LARGE SCALE GENOMIC DNA]</scope>
    <source>
        <strain evidence="5 6">XZZS9</strain>
    </source>
</reference>
<keyword evidence="2" id="KW-0732">Signal</keyword>
<evidence type="ECO:0000313" key="5">
    <source>
        <dbReference type="EMBL" id="MBS7809903.1"/>
    </source>
</evidence>
<protein>
    <submittedName>
        <fullName evidence="5">Efflux RND transporter periplasmic adaptor subunit</fullName>
    </submittedName>
</protein>
<dbReference type="InterPro" id="IPR058649">
    <property type="entry name" value="CzcB_C"/>
</dbReference>
<dbReference type="Proteomes" id="UP000766336">
    <property type="component" value="Unassembled WGS sequence"/>
</dbReference>
<accession>A0ABS5Q917</accession>
<dbReference type="PANTHER" id="PTHR30097">
    <property type="entry name" value="CATION EFFLUX SYSTEM PROTEIN CUSB"/>
    <property type="match status" value="1"/>
</dbReference>
<feature type="chain" id="PRO_5045482028" evidence="2">
    <location>
        <begin position="24"/>
        <end position="372"/>
    </location>
</feature>
<dbReference type="Gene3D" id="1.10.287.470">
    <property type="entry name" value="Helix hairpin bin"/>
    <property type="match status" value="1"/>
</dbReference>
<proteinExistence type="predicted"/>
<organism evidence="5 6">
    <name type="scientific">Roseococcus pinisoli</name>
    <dbReference type="NCBI Taxonomy" id="2835040"/>
    <lineage>
        <taxon>Bacteria</taxon>
        <taxon>Pseudomonadati</taxon>
        <taxon>Pseudomonadota</taxon>
        <taxon>Alphaproteobacteria</taxon>
        <taxon>Acetobacterales</taxon>
        <taxon>Roseomonadaceae</taxon>
        <taxon>Roseococcus</taxon>
    </lineage>
</organism>
<dbReference type="Pfam" id="PF25973">
    <property type="entry name" value="BSH_CzcB"/>
    <property type="match status" value="1"/>
</dbReference>
<dbReference type="Pfam" id="PF25975">
    <property type="entry name" value="CzcB_C"/>
    <property type="match status" value="1"/>
</dbReference>
<evidence type="ECO:0000256" key="1">
    <source>
        <dbReference type="ARBA" id="ARBA00022448"/>
    </source>
</evidence>
<feature type="domain" description="CzcB-like barrel-sandwich hybrid" evidence="3">
    <location>
        <begin position="72"/>
        <end position="221"/>
    </location>
</feature>
<comment type="caution">
    <text evidence="5">The sequence shown here is derived from an EMBL/GenBank/DDBJ whole genome shotgun (WGS) entry which is preliminary data.</text>
</comment>
<evidence type="ECO:0000313" key="6">
    <source>
        <dbReference type="Proteomes" id="UP000766336"/>
    </source>
</evidence>
<dbReference type="Gene3D" id="2.40.50.100">
    <property type="match status" value="1"/>
</dbReference>
<dbReference type="RefSeq" id="WP_213668557.1">
    <property type="nucleotide sequence ID" value="NZ_JAHCDA010000001.1"/>
</dbReference>
<dbReference type="EMBL" id="JAHCDA010000001">
    <property type="protein sequence ID" value="MBS7809903.1"/>
    <property type="molecule type" value="Genomic_DNA"/>
</dbReference>
<dbReference type="InterPro" id="IPR051909">
    <property type="entry name" value="MFP_Cation_Efflux"/>
</dbReference>
<keyword evidence="1" id="KW-0813">Transport</keyword>
<dbReference type="InterPro" id="IPR058647">
    <property type="entry name" value="BSH_CzcB-like"/>
</dbReference>
<dbReference type="Gene3D" id="2.40.420.20">
    <property type="match status" value="1"/>
</dbReference>
<evidence type="ECO:0000259" key="3">
    <source>
        <dbReference type="Pfam" id="PF25973"/>
    </source>
</evidence>
<feature type="domain" description="CzcB-like C-terminal circularly permuted SH3-like" evidence="4">
    <location>
        <begin position="304"/>
        <end position="358"/>
    </location>
</feature>
<dbReference type="PANTHER" id="PTHR30097:SF4">
    <property type="entry name" value="SLR6042 PROTEIN"/>
    <property type="match status" value="1"/>
</dbReference>
<dbReference type="SUPFAM" id="SSF111369">
    <property type="entry name" value="HlyD-like secretion proteins"/>
    <property type="match status" value="1"/>
</dbReference>
<evidence type="ECO:0000256" key="2">
    <source>
        <dbReference type="SAM" id="SignalP"/>
    </source>
</evidence>
<gene>
    <name evidence="5" type="ORF">KHU32_03075</name>
</gene>
<name>A0ABS5Q917_9PROT</name>
<feature type="signal peptide" evidence="2">
    <location>
        <begin position="1"/>
        <end position="23"/>
    </location>
</feature>
<sequence>MPLAIARRFCAPLLIALAAPALAQPGTSDVSIRLDERQLRVGAFELVNPEPESGPAEIALPGVVVVPPMQLRVIAAPAAGLLETLTVSPDETVQRGQVIAQLRSTELVEAQRLFLQAVTAHDLAAEKLRRDEQLHRERVIAERRLITTRAEAIAAGAALDERVQLLHLVGLSDEEVEQLRRTRRIQPSLSVRSPVAGVVLTRVATAGERVAQAAPLVTIGDLRVLWINAQVPVARVPALEDGARVLVPAQGAEGRVLRIGRSVDAATQSVVAVAEMTGGTNALRPGQAVTVALELRGNGGGQFRVPAGSVVRHRERSWVFLRIPEGFRARPVTVLNETAQFTSIRGELSATDQVATRGILALLGELSDLDES</sequence>
<evidence type="ECO:0000259" key="4">
    <source>
        <dbReference type="Pfam" id="PF25975"/>
    </source>
</evidence>
<keyword evidence="6" id="KW-1185">Reference proteome</keyword>
<dbReference type="Gene3D" id="2.40.30.170">
    <property type="match status" value="1"/>
</dbReference>